<name>A0AAN8SAQ2_POLSC</name>
<sequence length="72" mass="8203">MVNSQTRLEEPNAEEDGSDAMEFFFLNKNLMTKTLVEIVKWKKTAATTTLMVSKMEEITLRSSYAEDLVTPV</sequence>
<reference evidence="1 2" key="1">
    <citation type="submission" date="2023-10" db="EMBL/GenBank/DDBJ databases">
        <title>Genomes of two closely related lineages of the louse Polyplax serrata with different host specificities.</title>
        <authorList>
            <person name="Martinu J."/>
            <person name="Tarabai H."/>
            <person name="Stefka J."/>
            <person name="Hypsa V."/>
        </authorList>
    </citation>
    <scope>NUCLEOTIDE SEQUENCE [LARGE SCALE GENOMIC DNA]</scope>
    <source>
        <strain evidence="1">HR10_N</strain>
    </source>
</reference>
<dbReference type="EMBL" id="JAWJWE010000002">
    <property type="protein sequence ID" value="KAK6642722.1"/>
    <property type="molecule type" value="Genomic_DNA"/>
</dbReference>
<proteinExistence type="predicted"/>
<accession>A0AAN8SAQ2</accession>
<organism evidence="1 2">
    <name type="scientific">Polyplax serrata</name>
    <name type="common">Common mouse louse</name>
    <dbReference type="NCBI Taxonomy" id="468196"/>
    <lineage>
        <taxon>Eukaryota</taxon>
        <taxon>Metazoa</taxon>
        <taxon>Ecdysozoa</taxon>
        <taxon>Arthropoda</taxon>
        <taxon>Hexapoda</taxon>
        <taxon>Insecta</taxon>
        <taxon>Pterygota</taxon>
        <taxon>Neoptera</taxon>
        <taxon>Paraneoptera</taxon>
        <taxon>Psocodea</taxon>
        <taxon>Troctomorpha</taxon>
        <taxon>Phthiraptera</taxon>
        <taxon>Anoplura</taxon>
        <taxon>Polyplacidae</taxon>
        <taxon>Polyplax</taxon>
    </lineage>
</organism>
<dbReference type="AlphaFoldDB" id="A0AAN8SAQ2"/>
<evidence type="ECO:0000313" key="2">
    <source>
        <dbReference type="Proteomes" id="UP001372834"/>
    </source>
</evidence>
<gene>
    <name evidence="1" type="ORF">RUM43_004224</name>
</gene>
<comment type="caution">
    <text evidence="1">The sequence shown here is derived from an EMBL/GenBank/DDBJ whole genome shotgun (WGS) entry which is preliminary data.</text>
</comment>
<dbReference type="Proteomes" id="UP001372834">
    <property type="component" value="Unassembled WGS sequence"/>
</dbReference>
<evidence type="ECO:0000313" key="1">
    <source>
        <dbReference type="EMBL" id="KAK6642722.1"/>
    </source>
</evidence>
<protein>
    <submittedName>
        <fullName evidence="1">Uncharacterized protein</fullName>
    </submittedName>
</protein>